<gene>
    <name evidence="1" type="ORF">BofuT4_P039510.1</name>
</gene>
<evidence type="ECO:0000313" key="2">
    <source>
        <dbReference type="Proteomes" id="UP000008177"/>
    </source>
</evidence>
<sequence length="116" mass="12531">MQHSRILRRRPNSNQRWISHTGISGTCSNLQILITTDQIASFEKIAPLHGSYLTVSFFLVSSCIYNTSCAVSRSTPTLVCGGVDSHDIGILQGRRFPGSFGSAMEMDGIVVAGLDA</sequence>
<proteinExistence type="predicted"/>
<dbReference type="HOGENOM" id="CLU_2096500_0_0_1"/>
<reference evidence="2" key="1">
    <citation type="journal article" date="2011" name="PLoS Genet.">
        <title>Genomic analysis of the necrotrophic fungal pathogens Sclerotinia sclerotiorum and Botrytis cinerea.</title>
        <authorList>
            <person name="Amselem J."/>
            <person name="Cuomo C.A."/>
            <person name="van Kan J.A."/>
            <person name="Viaud M."/>
            <person name="Benito E.P."/>
            <person name="Couloux A."/>
            <person name="Coutinho P.M."/>
            <person name="de Vries R.P."/>
            <person name="Dyer P.S."/>
            <person name="Fillinger S."/>
            <person name="Fournier E."/>
            <person name="Gout L."/>
            <person name="Hahn M."/>
            <person name="Kohn L."/>
            <person name="Lapalu N."/>
            <person name="Plummer K.M."/>
            <person name="Pradier J.M."/>
            <person name="Quevillon E."/>
            <person name="Sharon A."/>
            <person name="Simon A."/>
            <person name="ten Have A."/>
            <person name="Tudzynski B."/>
            <person name="Tudzynski P."/>
            <person name="Wincker P."/>
            <person name="Andrew M."/>
            <person name="Anthouard V."/>
            <person name="Beever R.E."/>
            <person name="Beffa R."/>
            <person name="Benoit I."/>
            <person name="Bouzid O."/>
            <person name="Brault B."/>
            <person name="Chen Z."/>
            <person name="Choquer M."/>
            <person name="Collemare J."/>
            <person name="Cotton P."/>
            <person name="Danchin E.G."/>
            <person name="Da Silva C."/>
            <person name="Gautier A."/>
            <person name="Giraud C."/>
            <person name="Giraud T."/>
            <person name="Gonzalez C."/>
            <person name="Grossetete S."/>
            <person name="Guldener U."/>
            <person name="Henrissat B."/>
            <person name="Howlett B.J."/>
            <person name="Kodira C."/>
            <person name="Kretschmer M."/>
            <person name="Lappartient A."/>
            <person name="Leroch M."/>
            <person name="Levis C."/>
            <person name="Mauceli E."/>
            <person name="Neuveglise C."/>
            <person name="Oeser B."/>
            <person name="Pearson M."/>
            <person name="Poulain J."/>
            <person name="Poussereau N."/>
            <person name="Quesneville H."/>
            <person name="Rascle C."/>
            <person name="Schumacher J."/>
            <person name="Segurens B."/>
            <person name="Sexton A."/>
            <person name="Silva E."/>
            <person name="Sirven C."/>
            <person name="Soanes D.M."/>
            <person name="Talbot N.J."/>
            <person name="Templeton M."/>
            <person name="Yandava C."/>
            <person name="Yarden O."/>
            <person name="Zeng Q."/>
            <person name="Rollins J.A."/>
            <person name="Lebrun M.H."/>
            <person name="Dickman M."/>
        </authorList>
    </citation>
    <scope>NUCLEOTIDE SEQUENCE [LARGE SCALE GENOMIC DNA]</scope>
    <source>
        <strain evidence="2">T4</strain>
    </source>
</reference>
<accession>G2Y309</accession>
<evidence type="ECO:0000313" key="1">
    <source>
        <dbReference type="EMBL" id="CCD47049.1"/>
    </source>
</evidence>
<dbReference type="AlphaFoldDB" id="G2Y309"/>
<dbReference type="InParanoid" id="G2Y309"/>
<organism evidence="1 2">
    <name type="scientific">Botryotinia fuckeliana (strain T4)</name>
    <name type="common">Noble rot fungus</name>
    <name type="synonym">Botrytis cinerea</name>
    <dbReference type="NCBI Taxonomy" id="999810"/>
    <lineage>
        <taxon>Eukaryota</taxon>
        <taxon>Fungi</taxon>
        <taxon>Dikarya</taxon>
        <taxon>Ascomycota</taxon>
        <taxon>Pezizomycotina</taxon>
        <taxon>Leotiomycetes</taxon>
        <taxon>Helotiales</taxon>
        <taxon>Sclerotiniaceae</taxon>
        <taxon>Botrytis</taxon>
    </lineage>
</organism>
<name>G2Y309_BOTF4</name>
<dbReference type="EMBL" id="FQ790285">
    <property type="protein sequence ID" value="CCD47049.1"/>
    <property type="molecule type" value="Genomic_DNA"/>
</dbReference>
<dbReference type="Proteomes" id="UP000008177">
    <property type="component" value="Unplaced contigs"/>
</dbReference>
<protein>
    <submittedName>
        <fullName evidence="1">Uncharacterized protein</fullName>
    </submittedName>
</protein>